<evidence type="ECO:0000313" key="5">
    <source>
        <dbReference type="Proteomes" id="UP000243217"/>
    </source>
</evidence>
<dbReference type="InterPro" id="IPR000719">
    <property type="entry name" value="Prot_kinase_dom"/>
</dbReference>
<proteinExistence type="predicted"/>
<dbReference type="STRING" id="74557.A0A1V9ZYM0"/>
<dbReference type="Gene3D" id="1.10.510.10">
    <property type="entry name" value="Transferase(Phosphotransferase) domain 1"/>
    <property type="match status" value="1"/>
</dbReference>
<dbReference type="Gene3D" id="1.25.40.20">
    <property type="entry name" value="Ankyrin repeat-containing domain"/>
    <property type="match status" value="2"/>
</dbReference>
<dbReference type="OrthoDB" id="20134at2759"/>
<dbReference type="Pfam" id="PF13637">
    <property type="entry name" value="Ank_4"/>
    <property type="match status" value="1"/>
</dbReference>
<evidence type="ECO:0000256" key="2">
    <source>
        <dbReference type="ARBA" id="ARBA00023043"/>
    </source>
</evidence>
<feature type="domain" description="Protein kinase" evidence="3">
    <location>
        <begin position="13"/>
        <end position="372"/>
    </location>
</feature>
<keyword evidence="1" id="KW-0677">Repeat</keyword>
<dbReference type="AlphaFoldDB" id="A0A1V9ZYM0"/>
<dbReference type="InterPro" id="IPR002110">
    <property type="entry name" value="Ankyrin_rpt"/>
</dbReference>
<dbReference type="PROSITE" id="PS50011">
    <property type="entry name" value="PROTEIN_KINASE_DOM"/>
    <property type="match status" value="1"/>
</dbReference>
<dbReference type="InterPro" id="IPR036770">
    <property type="entry name" value="Ankyrin_rpt-contain_sf"/>
</dbReference>
<dbReference type="PANTHER" id="PTHR24123">
    <property type="entry name" value="ANKYRIN REPEAT-CONTAINING"/>
    <property type="match status" value="1"/>
</dbReference>
<evidence type="ECO:0000256" key="1">
    <source>
        <dbReference type="ARBA" id="ARBA00022737"/>
    </source>
</evidence>
<dbReference type="Proteomes" id="UP000243217">
    <property type="component" value="Unassembled WGS sequence"/>
</dbReference>
<dbReference type="InterPro" id="IPR011009">
    <property type="entry name" value="Kinase-like_dom_sf"/>
</dbReference>
<comment type="caution">
    <text evidence="4">The sequence shown here is derived from an EMBL/GenBank/DDBJ whole genome shotgun (WGS) entry which is preliminary data.</text>
</comment>
<reference evidence="4 5" key="1">
    <citation type="journal article" date="2014" name="Genome Biol. Evol.">
        <title>The secreted proteins of Achlya hypogyna and Thraustotheca clavata identify the ancestral oomycete secretome and reveal gene acquisitions by horizontal gene transfer.</title>
        <authorList>
            <person name="Misner I."/>
            <person name="Blouin N."/>
            <person name="Leonard G."/>
            <person name="Richards T.A."/>
            <person name="Lane C.E."/>
        </authorList>
    </citation>
    <scope>NUCLEOTIDE SEQUENCE [LARGE SCALE GENOMIC DNA]</scope>
    <source>
        <strain evidence="4 5">ATCC 34112</strain>
    </source>
</reference>
<keyword evidence="2" id="KW-0040">ANK repeat</keyword>
<protein>
    <recommendedName>
        <fullName evidence="3">Protein kinase domain-containing protein</fullName>
    </recommendedName>
</protein>
<dbReference type="GO" id="GO:0005524">
    <property type="term" value="F:ATP binding"/>
    <property type="evidence" value="ECO:0007669"/>
    <property type="project" value="InterPro"/>
</dbReference>
<evidence type="ECO:0000313" key="4">
    <source>
        <dbReference type="EMBL" id="OQS03106.1"/>
    </source>
</evidence>
<organism evidence="4 5">
    <name type="scientific">Thraustotheca clavata</name>
    <dbReference type="NCBI Taxonomy" id="74557"/>
    <lineage>
        <taxon>Eukaryota</taxon>
        <taxon>Sar</taxon>
        <taxon>Stramenopiles</taxon>
        <taxon>Oomycota</taxon>
        <taxon>Saprolegniomycetes</taxon>
        <taxon>Saprolegniales</taxon>
        <taxon>Achlyaceae</taxon>
        <taxon>Thraustotheca</taxon>
    </lineage>
</organism>
<dbReference type="InterPro" id="IPR051165">
    <property type="entry name" value="Multifunctional_ANK_Repeat"/>
</dbReference>
<dbReference type="SUPFAM" id="SSF56112">
    <property type="entry name" value="Protein kinase-like (PK-like)"/>
    <property type="match status" value="1"/>
</dbReference>
<dbReference type="EMBL" id="JNBS01000995">
    <property type="protein sequence ID" value="OQS03106.1"/>
    <property type="molecule type" value="Genomic_DNA"/>
</dbReference>
<gene>
    <name evidence="4" type="ORF">THRCLA_21236</name>
</gene>
<accession>A0A1V9ZYM0</accession>
<dbReference type="SUPFAM" id="SSF48403">
    <property type="entry name" value="Ankyrin repeat"/>
    <property type="match status" value="1"/>
</dbReference>
<evidence type="ECO:0000259" key="3">
    <source>
        <dbReference type="PROSITE" id="PS50011"/>
    </source>
</evidence>
<sequence>MTIVAGAKAGNEIATRQLISEGANPNYVDSENNEANSLFINNLSVVIKLLCAKPVLVKKHKNILNSLCVQSFVKPYDYELFEAITKNNFQNVQQRLEIGSDPNATNEMETLLLQIGAENGFVGILKLLEKFGAKFDACNAKGLTPEMLSATSVIHQIFSDARRNKQQTLNIFDAIHQGNTSIVKRLLGNGADCNHIDENGDSLLHLTVKNERLDAKRNNIKTKINLSTEHYIKLGDFGTSREAALTMTTKSGTPHRTAPELHPFSILDQVRQGKLRPCVTSNCEPWLRELTDKCLVFLPDQRPTAKEIVGILQKELRRNKDKQNEIAKDIKMTTISNATKITMTQVQDVNMTGKCNATTNSTTASTTSNSMLSKVLSTKIICKVCRTNNLISSKSCEKCSASLPSTADKVDLLLKRLNVAKKKTLKFKLT</sequence>
<name>A0A1V9ZYM0_9STRA</name>
<dbReference type="PANTHER" id="PTHR24123:SF33">
    <property type="entry name" value="PROTEIN HOS4"/>
    <property type="match status" value="1"/>
</dbReference>
<dbReference type="GO" id="GO:0004672">
    <property type="term" value="F:protein kinase activity"/>
    <property type="evidence" value="ECO:0007669"/>
    <property type="project" value="InterPro"/>
</dbReference>
<keyword evidence="5" id="KW-1185">Reference proteome</keyword>